<dbReference type="GO" id="GO:0008237">
    <property type="term" value="F:metallopeptidase activity"/>
    <property type="evidence" value="ECO:0007669"/>
    <property type="project" value="InterPro"/>
</dbReference>
<dbReference type="GO" id="GO:0016020">
    <property type="term" value="C:membrane"/>
    <property type="evidence" value="ECO:0007669"/>
    <property type="project" value="TreeGrafter"/>
</dbReference>
<protein>
    <recommendedName>
        <fullName evidence="6">ERAP1-like C-terminal domain-containing protein</fullName>
    </recommendedName>
</protein>
<dbReference type="HOGENOM" id="CLU_003705_2_0_1"/>
<dbReference type="Proteomes" id="UP000007798">
    <property type="component" value="Unassembled WGS sequence"/>
</dbReference>
<organism evidence="4 5">
    <name type="scientific">Drosophila willistoni</name>
    <name type="common">Fruit fly</name>
    <dbReference type="NCBI Taxonomy" id="7260"/>
    <lineage>
        <taxon>Eukaryota</taxon>
        <taxon>Metazoa</taxon>
        <taxon>Ecdysozoa</taxon>
        <taxon>Arthropoda</taxon>
        <taxon>Hexapoda</taxon>
        <taxon>Insecta</taxon>
        <taxon>Pterygota</taxon>
        <taxon>Neoptera</taxon>
        <taxon>Endopterygota</taxon>
        <taxon>Diptera</taxon>
        <taxon>Brachycera</taxon>
        <taxon>Muscomorpha</taxon>
        <taxon>Ephydroidea</taxon>
        <taxon>Drosophilidae</taxon>
        <taxon>Drosophila</taxon>
        <taxon>Sophophora</taxon>
    </lineage>
</organism>
<dbReference type="GO" id="GO:0008270">
    <property type="term" value="F:zinc ion binding"/>
    <property type="evidence" value="ECO:0007669"/>
    <property type="project" value="InterPro"/>
</dbReference>
<feature type="domain" description="Peptidase M1 membrane alanine aminopeptidase" evidence="2">
    <location>
        <begin position="6"/>
        <end position="152"/>
    </location>
</feature>
<dbReference type="Gene3D" id="1.10.390.10">
    <property type="entry name" value="Neutral Protease Domain 2"/>
    <property type="match status" value="1"/>
</dbReference>
<evidence type="ECO:0000256" key="1">
    <source>
        <dbReference type="ARBA" id="ARBA00010136"/>
    </source>
</evidence>
<dbReference type="SMR" id="B4N3B9"/>
<evidence type="ECO:0000313" key="5">
    <source>
        <dbReference type="Proteomes" id="UP000007798"/>
    </source>
</evidence>
<name>B4N3B9_DROWI</name>
<dbReference type="OrthoDB" id="6584069at2759"/>
<dbReference type="PANTHER" id="PTHR11533">
    <property type="entry name" value="PROTEASE M1 ZINC METALLOPROTEASE"/>
    <property type="match status" value="1"/>
</dbReference>
<dbReference type="Pfam" id="PF01433">
    <property type="entry name" value="Peptidase_M1"/>
    <property type="match status" value="1"/>
</dbReference>
<gene>
    <name evidence="4" type="primary">Dwil\GK12494</name>
    <name evidence="4" type="ORF">Dwil_GK12494</name>
</gene>
<dbReference type="GO" id="GO:0005615">
    <property type="term" value="C:extracellular space"/>
    <property type="evidence" value="ECO:0007669"/>
    <property type="project" value="TreeGrafter"/>
</dbReference>
<dbReference type="eggNOG" id="KOG1046">
    <property type="taxonomic scope" value="Eukaryota"/>
</dbReference>
<keyword evidence="5" id="KW-1185">Reference proteome</keyword>
<evidence type="ECO:0000259" key="2">
    <source>
        <dbReference type="Pfam" id="PF01433"/>
    </source>
</evidence>
<evidence type="ECO:0000259" key="3">
    <source>
        <dbReference type="Pfam" id="PF11838"/>
    </source>
</evidence>
<dbReference type="Pfam" id="PF11838">
    <property type="entry name" value="ERAP1_C"/>
    <property type="match status" value="1"/>
</dbReference>
<proteinExistence type="inferred from homology"/>
<sequence length="578" mass="66749">MVAEYFVRQWNGILVSASSWAEAWIFDGLTAYLSIQLANQLMPLSGYNQTRLLDLNLWVKQEDSMAHAVALKGLPTNKQQESLRVSKLCLLFNMINSVIGLKVMETGLKAFWLKYANKTATGMQLWTELQDAARRAHLLPRGIDLNHVMDSWLNQQGYPLLVVNRNYEDNTVTITQQRYTAVTLPGNPCWWIPITYMTQSDRTPHQEWLSCDDAAPQLSAITLKNISRPDEWVLINVNGSNLQRTLYDLKNWAKLNQILSTATEQIPPINRAHLVDDALNLAWQGMLPYSVAMGILGYLSNETNHYVWQVAIHNLEKLHTIMQTTTGYRIFRQLEKNAGKLEKKFLRTKENSSLLPSPDIQMYTFIPIIYRLACHFQLAACVKDAAERFNAAVLDPSKEIPDGLRETVYCMAVRYGMELEWLLLRDKYNVTETISERRILLRAMACSVDHWALEKLLQWSFDRGKVSKMLTIDLLSAVAHNSVGFILVKKYLYNHIDDIKRMYDNDGILEILQSFVNVISTWEDLEDFKDFVQENLPRISNYSITNFFEAATAKVDWRQYRYYDLLKAIREFTIAYLG</sequence>
<dbReference type="InterPro" id="IPR050344">
    <property type="entry name" value="Peptidase_M1_aminopeptidases"/>
</dbReference>
<dbReference type="STRING" id="7260.B4N3B9"/>
<evidence type="ECO:0000313" key="4">
    <source>
        <dbReference type="EMBL" id="EDW78858.2"/>
    </source>
</evidence>
<dbReference type="InterPro" id="IPR014782">
    <property type="entry name" value="Peptidase_M1_dom"/>
</dbReference>
<dbReference type="EMBL" id="CH964062">
    <property type="protein sequence ID" value="EDW78858.2"/>
    <property type="molecule type" value="Genomic_DNA"/>
</dbReference>
<dbReference type="PANTHER" id="PTHR11533:SF253">
    <property type="entry name" value="AMINOPEPTIDASE-RELATED"/>
    <property type="match status" value="1"/>
</dbReference>
<evidence type="ECO:0008006" key="6">
    <source>
        <dbReference type="Google" id="ProtNLM"/>
    </source>
</evidence>
<reference evidence="4 5" key="1">
    <citation type="journal article" date="2007" name="Nature">
        <title>Evolution of genes and genomes on the Drosophila phylogeny.</title>
        <authorList>
            <consortium name="Drosophila 12 Genomes Consortium"/>
            <person name="Clark A.G."/>
            <person name="Eisen M.B."/>
            <person name="Smith D.R."/>
            <person name="Bergman C.M."/>
            <person name="Oliver B."/>
            <person name="Markow T.A."/>
            <person name="Kaufman T.C."/>
            <person name="Kellis M."/>
            <person name="Gelbart W."/>
            <person name="Iyer V.N."/>
            <person name="Pollard D.A."/>
            <person name="Sackton T.B."/>
            <person name="Larracuente A.M."/>
            <person name="Singh N.D."/>
            <person name="Abad J.P."/>
            <person name="Abt D.N."/>
            <person name="Adryan B."/>
            <person name="Aguade M."/>
            <person name="Akashi H."/>
            <person name="Anderson W.W."/>
            <person name="Aquadro C.F."/>
            <person name="Ardell D.H."/>
            <person name="Arguello R."/>
            <person name="Artieri C.G."/>
            <person name="Barbash D.A."/>
            <person name="Barker D."/>
            <person name="Barsanti P."/>
            <person name="Batterham P."/>
            <person name="Batzoglou S."/>
            <person name="Begun D."/>
            <person name="Bhutkar A."/>
            <person name="Blanco E."/>
            <person name="Bosak S.A."/>
            <person name="Bradley R.K."/>
            <person name="Brand A.D."/>
            <person name="Brent M.R."/>
            <person name="Brooks A.N."/>
            <person name="Brown R.H."/>
            <person name="Butlin R.K."/>
            <person name="Caggese C."/>
            <person name="Calvi B.R."/>
            <person name="Bernardo de Carvalho A."/>
            <person name="Caspi A."/>
            <person name="Castrezana S."/>
            <person name="Celniker S.E."/>
            <person name="Chang J.L."/>
            <person name="Chapple C."/>
            <person name="Chatterji S."/>
            <person name="Chinwalla A."/>
            <person name="Civetta A."/>
            <person name="Clifton S.W."/>
            <person name="Comeron J.M."/>
            <person name="Costello J.C."/>
            <person name="Coyne J.A."/>
            <person name="Daub J."/>
            <person name="David R.G."/>
            <person name="Delcher A.L."/>
            <person name="Delehaunty K."/>
            <person name="Do C.B."/>
            <person name="Ebling H."/>
            <person name="Edwards K."/>
            <person name="Eickbush T."/>
            <person name="Evans J.D."/>
            <person name="Filipski A."/>
            <person name="Findeiss S."/>
            <person name="Freyhult E."/>
            <person name="Fulton L."/>
            <person name="Fulton R."/>
            <person name="Garcia A.C."/>
            <person name="Gardiner A."/>
            <person name="Garfield D.A."/>
            <person name="Garvin B.E."/>
            <person name="Gibson G."/>
            <person name="Gilbert D."/>
            <person name="Gnerre S."/>
            <person name="Godfrey J."/>
            <person name="Good R."/>
            <person name="Gotea V."/>
            <person name="Gravely B."/>
            <person name="Greenberg A.J."/>
            <person name="Griffiths-Jones S."/>
            <person name="Gross S."/>
            <person name="Guigo R."/>
            <person name="Gustafson E.A."/>
            <person name="Haerty W."/>
            <person name="Hahn M.W."/>
            <person name="Halligan D.L."/>
            <person name="Halpern A.L."/>
            <person name="Halter G.M."/>
            <person name="Han M.V."/>
            <person name="Heger A."/>
            <person name="Hillier L."/>
            <person name="Hinrichs A.S."/>
            <person name="Holmes I."/>
            <person name="Hoskins R.A."/>
            <person name="Hubisz M.J."/>
            <person name="Hultmark D."/>
            <person name="Huntley M.A."/>
            <person name="Jaffe D.B."/>
            <person name="Jagadeeshan S."/>
            <person name="Jeck W.R."/>
            <person name="Johnson J."/>
            <person name="Jones C.D."/>
            <person name="Jordan W.C."/>
            <person name="Karpen G.H."/>
            <person name="Kataoka E."/>
            <person name="Keightley P.D."/>
            <person name="Kheradpour P."/>
            <person name="Kirkness E.F."/>
            <person name="Koerich L.B."/>
            <person name="Kristiansen K."/>
            <person name="Kudrna D."/>
            <person name="Kulathinal R.J."/>
            <person name="Kumar S."/>
            <person name="Kwok R."/>
            <person name="Lander E."/>
            <person name="Langley C.H."/>
            <person name="Lapoint R."/>
            <person name="Lazzaro B.P."/>
            <person name="Lee S.J."/>
            <person name="Levesque L."/>
            <person name="Li R."/>
            <person name="Lin C.F."/>
            <person name="Lin M.F."/>
            <person name="Lindblad-Toh K."/>
            <person name="Llopart A."/>
            <person name="Long M."/>
            <person name="Low L."/>
            <person name="Lozovsky E."/>
            <person name="Lu J."/>
            <person name="Luo M."/>
            <person name="Machado C.A."/>
            <person name="Makalowski W."/>
            <person name="Marzo M."/>
            <person name="Matsuda M."/>
            <person name="Matzkin L."/>
            <person name="McAllister B."/>
            <person name="McBride C.S."/>
            <person name="McKernan B."/>
            <person name="McKernan K."/>
            <person name="Mendez-Lago M."/>
            <person name="Minx P."/>
            <person name="Mollenhauer M.U."/>
            <person name="Montooth K."/>
            <person name="Mount S.M."/>
            <person name="Mu X."/>
            <person name="Myers E."/>
            <person name="Negre B."/>
            <person name="Newfeld S."/>
            <person name="Nielsen R."/>
            <person name="Noor M.A."/>
            <person name="O'Grady P."/>
            <person name="Pachter L."/>
            <person name="Papaceit M."/>
            <person name="Parisi M.J."/>
            <person name="Parisi M."/>
            <person name="Parts L."/>
            <person name="Pedersen J.S."/>
            <person name="Pesole G."/>
            <person name="Phillippy A.M."/>
            <person name="Ponting C.P."/>
            <person name="Pop M."/>
            <person name="Porcelli D."/>
            <person name="Powell J.R."/>
            <person name="Prohaska S."/>
            <person name="Pruitt K."/>
            <person name="Puig M."/>
            <person name="Quesneville H."/>
            <person name="Ram K.R."/>
            <person name="Rand D."/>
            <person name="Rasmussen M.D."/>
            <person name="Reed L.K."/>
            <person name="Reenan R."/>
            <person name="Reily A."/>
            <person name="Remington K.A."/>
            <person name="Rieger T.T."/>
            <person name="Ritchie M.G."/>
            <person name="Robin C."/>
            <person name="Rogers Y.H."/>
            <person name="Rohde C."/>
            <person name="Rozas J."/>
            <person name="Rubenfield M.J."/>
            <person name="Ruiz A."/>
            <person name="Russo S."/>
            <person name="Salzberg S.L."/>
            <person name="Sanchez-Gracia A."/>
            <person name="Saranga D.J."/>
            <person name="Sato H."/>
            <person name="Schaeffer S.W."/>
            <person name="Schatz M.C."/>
            <person name="Schlenke T."/>
            <person name="Schwartz R."/>
            <person name="Segarra C."/>
            <person name="Singh R.S."/>
            <person name="Sirot L."/>
            <person name="Sirota M."/>
            <person name="Sisneros N.B."/>
            <person name="Smith C.D."/>
            <person name="Smith T.F."/>
            <person name="Spieth J."/>
            <person name="Stage D.E."/>
            <person name="Stark A."/>
            <person name="Stephan W."/>
            <person name="Strausberg R.L."/>
            <person name="Strempel S."/>
            <person name="Sturgill D."/>
            <person name="Sutton G."/>
            <person name="Sutton G.G."/>
            <person name="Tao W."/>
            <person name="Teichmann S."/>
            <person name="Tobari Y.N."/>
            <person name="Tomimura Y."/>
            <person name="Tsolas J.M."/>
            <person name="Valente V.L."/>
            <person name="Venter E."/>
            <person name="Venter J.C."/>
            <person name="Vicario S."/>
            <person name="Vieira F.G."/>
            <person name="Vilella A.J."/>
            <person name="Villasante A."/>
            <person name="Walenz B."/>
            <person name="Wang J."/>
            <person name="Wasserman M."/>
            <person name="Watts T."/>
            <person name="Wilson D."/>
            <person name="Wilson R.K."/>
            <person name="Wing R.A."/>
            <person name="Wolfner M.F."/>
            <person name="Wong A."/>
            <person name="Wong G.K."/>
            <person name="Wu C.I."/>
            <person name="Wu G."/>
            <person name="Yamamoto D."/>
            <person name="Yang H.P."/>
            <person name="Yang S.P."/>
            <person name="Yorke J.A."/>
            <person name="Yoshida K."/>
            <person name="Zdobnov E."/>
            <person name="Zhang P."/>
            <person name="Zhang Y."/>
            <person name="Zimin A.V."/>
            <person name="Baldwin J."/>
            <person name="Abdouelleil A."/>
            <person name="Abdulkadir J."/>
            <person name="Abebe A."/>
            <person name="Abera B."/>
            <person name="Abreu J."/>
            <person name="Acer S.C."/>
            <person name="Aftuck L."/>
            <person name="Alexander A."/>
            <person name="An P."/>
            <person name="Anderson E."/>
            <person name="Anderson S."/>
            <person name="Arachi H."/>
            <person name="Azer M."/>
            <person name="Bachantsang P."/>
            <person name="Barry A."/>
            <person name="Bayul T."/>
            <person name="Berlin A."/>
            <person name="Bessette D."/>
            <person name="Bloom T."/>
            <person name="Blye J."/>
            <person name="Boguslavskiy L."/>
            <person name="Bonnet C."/>
            <person name="Boukhgalter B."/>
            <person name="Bourzgui I."/>
            <person name="Brown A."/>
            <person name="Cahill P."/>
            <person name="Channer S."/>
            <person name="Cheshatsang Y."/>
            <person name="Chuda L."/>
            <person name="Citroen M."/>
            <person name="Collymore A."/>
            <person name="Cooke P."/>
            <person name="Costello M."/>
            <person name="D'Aco K."/>
            <person name="Daza R."/>
            <person name="De Haan G."/>
            <person name="DeGray S."/>
            <person name="DeMaso C."/>
            <person name="Dhargay N."/>
            <person name="Dooley K."/>
            <person name="Dooley E."/>
            <person name="Doricent M."/>
            <person name="Dorje P."/>
            <person name="Dorjee K."/>
            <person name="Dupes A."/>
            <person name="Elong R."/>
            <person name="Falk J."/>
            <person name="Farina A."/>
            <person name="Faro S."/>
            <person name="Ferguson D."/>
            <person name="Fisher S."/>
            <person name="Foley C.D."/>
            <person name="Franke A."/>
            <person name="Friedrich D."/>
            <person name="Gadbois L."/>
            <person name="Gearin G."/>
            <person name="Gearin C.R."/>
            <person name="Giannoukos G."/>
            <person name="Goode T."/>
            <person name="Graham J."/>
            <person name="Grandbois E."/>
            <person name="Grewal S."/>
            <person name="Gyaltsen K."/>
            <person name="Hafez N."/>
            <person name="Hagos B."/>
            <person name="Hall J."/>
            <person name="Henson C."/>
            <person name="Hollinger A."/>
            <person name="Honan T."/>
            <person name="Huard M.D."/>
            <person name="Hughes L."/>
            <person name="Hurhula B."/>
            <person name="Husby M.E."/>
            <person name="Kamat A."/>
            <person name="Kanga B."/>
            <person name="Kashin S."/>
            <person name="Khazanovich D."/>
            <person name="Kisner P."/>
            <person name="Lance K."/>
            <person name="Lara M."/>
            <person name="Lee W."/>
            <person name="Lennon N."/>
            <person name="Letendre F."/>
            <person name="LeVine R."/>
            <person name="Lipovsky A."/>
            <person name="Liu X."/>
            <person name="Liu J."/>
            <person name="Liu S."/>
            <person name="Lokyitsang T."/>
            <person name="Lokyitsang Y."/>
            <person name="Lubonja R."/>
            <person name="Lui A."/>
            <person name="MacDonald P."/>
            <person name="Magnisalis V."/>
            <person name="Maru K."/>
            <person name="Matthews C."/>
            <person name="McCusker W."/>
            <person name="McDonough S."/>
            <person name="Mehta T."/>
            <person name="Meldrim J."/>
            <person name="Meneus L."/>
            <person name="Mihai O."/>
            <person name="Mihalev A."/>
            <person name="Mihova T."/>
            <person name="Mittelman R."/>
            <person name="Mlenga V."/>
            <person name="Montmayeur A."/>
            <person name="Mulrain L."/>
            <person name="Navidi A."/>
            <person name="Naylor J."/>
            <person name="Negash T."/>
            <person name="Nguyen T."/>
            <person name="Nguyen N."/>
            <person name="Nicol R."/>
            <person name="Norbu C."/>
            <person name="Norbu N."/>
            <person name="Novod N."/>
            <person name="O'Neill B."/>
            <person name="Osman S."/>
            <person name="Markiewicz E."/>
            <person name="Oyono O.L."/>
            <person name="Patti C."/>
            <person name="Phunkhang P."/>
            <person name="Pierre F."/>
            <person name="Priest M."/>
            <person name="Raghuraman S."/>
            <person name="Rege F."/>
            <person name="Reyes R."/>
            <person name="Rise C."/>
            <person name="Rogov P."/>
            <person name="Ross K."/>
            <person name="Ryan E."/>
            <person name="Settipalli S."/>
            <person name="Shea T."/>
            <person name="Sherpa N."/>
            <person name="Shi L."/>
            <person name="Shih D."/>
            <person name="Sparrow T."/>
            <person name="Spaulding J."/>
            <person name="Stalker J."/>
            <person name="Stange-Thomann N."/>
            <person name="Stavropoulos S."/>
            <person name="Stone C."/>
            <person name="Strader C."/>
            <person name="Tesfaye S."/>
            <person name="Thomson T."/>
            <person name="Thoulutsang Y."/>
            <person name="Thoulutsang D."/>
            <person name="Topham K."/>
            <person name="Topping I."/>
            <person name="Tsamla T."/>
            <person name="Vassiliev H."/>
            <person name="Vo A."/>
            <person name="Wangchuk T."/>
            <person name="Wangdi T."/>
            <person name="Weiand M."/>
            <person name="Wilkinson J."/>
            <person name="Wilson A."/>
            <person name="Yadav S."/>
            <person name="Young G."/>
            <person name="Yu Q."/>
            <person name="Zembek L."/>
            <person name="Zhong D."/>
            <person name="Zimmer A."/>
            <person name="Zwirko Z."/>
            <person name="Jaffe D.B."/>
            <person name="Alvarez P."/>
            <person name="Brockman W."/>
            <person name="Butler J."/>
            <person name="Chin C."/>
            <person name="Gnerre S."/>
            <person name="Grabherr M."/>
            <person name="Kleber M."/>
            <person name="Mauceli E."/>
            <person name="MacCallum I."/>
        </authorList>
    </citation>
    <scope>NUCLEOTIDE SEQUENCE [LARGE SCALE GENOMIC DNA]</scope>
    <source>
        <strain evidence="5">Tucson 14030-0811.24</strain>
    </source>
</reference>
<dbReference type="Gene3D" id="2.60.40.1910">
    <property type="match status" value="1"/>
</dbReference>
<dbReference type="AlphaFoldDB" id="B4N3B9"/>
<accession>B4N3B9</accession>
<feature type="domain" description="ERAP1-like C-terminal" evidence="3">
    <location>
        <begin position="232"/>
        <end position="537"/>
    </location>
</feature>
<dbReference type="InParanoid" id="B4N3B9"/>
<dbReference type="InterPro" id="IPR024571">
    <property type="entry name" value="ERAP1-like_C_dom"/>
</dbReference>
<dbReference type="Gene3D" id="1.25.50.20">
    <property type="match status" value="1"/>
</dbReference>
<dbReference type="SUPFAM" id="SSF55486">
    <property type="entry name" value="Metalloproteases ('zincins'), catalytic domain"/>
    <property type="match status" value="1"/>
</dbReference>
<comment type="similarity">
    <text evidence="1">Belongs to the peptidase M1 family.</text>
</comment>
<dbReference type="GO" id="GO:0005737">
    <property type="term" value="C:cytoplasm"/>
    <property type="evidence" value="ECO:0007669"/>
    <property type="project" value="TreeGrafter"/>
</dbReference>
<dbReference type="InterPro" id="IPR027268">
    <property type="entry name" value="Peptidase_M4/M1_CTD_sf"/>
</dbReference>